<dbReference type="AlphaFoldDB" id="E5ADU5"/>
<proteinExistence type="predicted"/>
<dbReference type="HOGENOM" id="CLU_3014635_0_0_1"/>
<dbReference type="InParanoid" id="E5ADU5"/>
<evidence type="ECO:0000313" key="1">
    <source>
        <dbReference type="EMBL" id="CBY01384.1"/>
    </source>
</evidence>
<evidence type="ECO:0000313" key="2">
    <source>
        <dbReference type="Proteomes" id="UP000002668"/>
    </source>
</evidence>
<sequence>MPADGVRVKSDLQARWEFECNMDRKNNEQLVHDARDFIAVKVLREEMFPWCAVTEK</sequence>
<dbReference type="EMBL" id="FP929139">
    <property type="protein sequence ID" value="CBY01384.1"/>
    <property type="molecule type" value="Genomic_DNA"/>
</dbReference>
<dbReference type="Proteomes" id="UP000002668">
    <property type="component" value="Genome"/>
</dbReference>
<dbReference type="VEuPathDB" id="FungiDB:LEMA_uP001710.1"/>
<keyword evidence="2" id="KW-1185">Reference proteome</keyword>
<reference evidence="2" key="1">
    <citation type="journal article" date="2011" name="Nat. Commun.">
        <title>Effector diversification within compartments of the Leptosphaeria maculans genome affected by Repeat-Induced Point mutations.</title>
        <authorList>
            <person name="Rouxel T."/>
            <person name="Grandaubert J."/>
            <person name="Hane J.K."/>
            <person name="Hoede C."/>
            <person name="van de Wouw A.P."/>
            <person name="Couloux A."/>
            <person name="Dominguez V."/>
            <person name="Anthouard V."/>
            <person name="Bally P."/>
            <person name="Bourras S."/>
            <person name="Cozijnsen A.J."/>
            <person name="Ciuffetti L.M."/>
            <person name="Degrave A."/>
            <person name="Dilmaghani A."/>
            <person name="Duret L."/>
            <person name="Fudal I."/>
            <person name="Goodwin S.B."/>
            <person name="Gout L."/>
            <person name="Glaser N."/>
            <person name="Linglin J."/>
            <person name="Kema G.H.J."/>
            <person name="Lapalu N."/>
            <person name="Lawrence C.B."/>
            <person name="May K."/>
            <person name="Meyer M."/>
            <person name="Ollivier B."/>
            <person name="Poulain J."/>
            <person name="Schoch C.L."/>
            <person name="Simon A."/>
            <person name="Spatafora J.W."/>
            <person name="Stachowiak A."/>
            <person name="Turgeon B.G."/>
            <person name="Tyler B.M."/>
            <person name="Vincent D."/>
            <person name="Weissenbach J."/>
            <person name="Amselem J."/>
            <person name="Quesneville H."/>
            <person name="Oliver R.P."/>
            <person name="Wincker P."/>
            <person name="Balesdent M.-H."/>
            <person name="Howlett B.J."/>
        </authorList>
    </citation>
    <scope>NUCLEOTIDE SEQUENCE [LARGE SCALE GENOMIC DNA]</scope>
    <source>
        <strain evidence="2">JN3 / isolate v23.1.3 / race Av1-4-5-6-7-8</strain>
    </source>
</reference>
<organism evidence="1 2">
    <name type="scientific">Leptosphaeria maculans (strain JN3 / isolate v23.1.3 / race Av1-4-5-6-7-8)</name>
    <name type="common">Blackleg fungus</name>
    <name type="synonym">Phoma lingam</name>
    <dbReference type="NCBI Taxonomy" id="985895"/>
    <lineage>
        <taxon>Eukaryota</taxon>
        <taxon>Fungi</taxon>
        <taxon>Dikarya</taxon>
        <taxon>Ascomycota</taxon>
        <taxon>Pezizomycotina</taxon>
        <taxon>Dothideomycetes</taxon>
        <taxon>Pleosporomycetidae</taxon>
        <taxon>Pleosporales</taxon>
        <taxon>Pleosporineae</taxon>
        <taxon>Leptosphaeriaceae</taxon>
        <taxon>Plenodomus</taxon>
        <taxon>Plenodomus lingam/Leptosphaeria maculans species complex</taxon>
    </lineage>
</organism>
<name>E5ADU5_LEPMJ</name>
<gene>
    <name evidence="1" type="ORF">LEMA_uP001710.1</name>
</gene>
<protein>
    <submittedName>
        <fullName evidence="1">Predicted protein</fullName>
    </submittedName>
</protein>
<accession>E5ADU5</accession>